<accession>A0ABV0NXD5</accession>
<evidence type="ECO:0000313" key="2">
    <source>
        <dbReference type="Proteomes" id="UP001476798"/>
    </source>
</evidence>
<gene>
    <name evidence="1" type="ORF">GOODEAATRI_024710</name>
</gene>
<dbReference type="EMBL" id="JAHRIO010052781">
    <property type="protein sequence ID" value="MEQ2176109.1"/>
    <property type="molecule type" value="Genomic_DNA"/>
</dbReference>
<evidence type="ECO:0000313" key="1">
    <source>
        <dbReference type="EMBL" id="MEQ2176109.1"/>
    </source>
</evidence>
<protein>
    <submittedName>
        <fullName evidence="1">Uncharacterized protein</fullName>
    </submittedName>
</protein>
<comment type="caution">
    <text evidence="1">The sequence shown here is derived from an EMBL/GenBank/DDBJ whole genome shotgun (WGS) entry which is preliminary data.</text>
</comment>
<proteinExistence type="predicted"/>
<name>A0ABV0NXD5_9TELE</name>
<sequence>MILSAALIVHCSRDLSCLVDEPNHTEMEKHRTDCIMAMVTVIQLAAESDSNSYLSEEVWLTPLLGVTLSLGAVIGCNKNKKINALLVINGANLDWIKKYLSHDDEICK</sequence>
<dbReference type="Proteomes" id="UP001476798">
    <property type="component" value="Unassembled WGS sequence"/>
</dbReference>
<keyword evidence="2" id="KW-1185">Reference proteome</keyword>
<reference evidence="1 2" key="1">
    <citation type="submission" date="2021-06" db="EMBL/GenBank/DDBJ databases">
        <authorList>
            <person name="Palmer J.M."/>
        </authorList>
    </citation>
    <scope>NUCLEOTIDE SEQUENCE [LARGE SCALE GENOMIC DNA]</scope>
    <source>
        <strain evidence="1 2">GA_2019</strain>
        <tissue evidence="1">Muscle</tissue>
    </source>
</reference>
<organism evidence="1 2">
    <name type="scientific">Goodea atripinnis</name>
    <dbReference type="NCBI Taxonomy" id="208336"/>
    <lineage>
        <taxon>Eukaryota</taxon>
        <taxon>Metazoa</taxon>
        <taxon>Chordata</taxon>
        <taxon>Craniata</taxon>
        <taxon>Vertebrata</taxon>
        <taxon>Euteleostomi</taxon>
        <taxon>Actinopterygii</taxon>
        <taxon>Neopterygii</taxon>
        <taxon>Teleostei</taxon>
        <taxon>Neoteleostei</taxon>
        <taxon>Acanthomorphata</taxon>
        <taxon>Ovalentaria</taxon>
        <taxon>Atherinomorphae</taxon>
        <taxon>Cyprinodontiformes</taxon>
        <taxon>Goodeidae</taxon>
        <taxon>Goodea</taxon>
    </lineage>
</organism>